<dbReference type="Pfam" id="PF16927">
    <property type="entry name" value="HisKA_7TM"/>
    <property type="match status" value="1"/>
</dbReference>
<dbReference type="SUPFAM" id="SSF55073">
    <property type="entry name" value="Nucleotide cyclase"/>
    <property type="match status" value="1"/>
</dbReference>
<gene>
    <name evidence="4" type="ORF">J41TS4_48830</name>
</gene>
<feature type="transmembrane region" description="Helical" evidence="2">
    <location>
        <begin position="136"/>
        <end position="156"/>
    </location>
</feature>
<dbReference type="PANTHER" id="PTHR45138">
    <property type="entry name" value="REGULATORY COMPONENTS OF SENSORY TRANSDUCTION SYSTEM"/>
    <property type="match status" value="1"/>
</dbReference>
<dbReference type="Pfam" id="PF08448">
    <property type="entry name" value="PAS_4"/>
    <property type="match status" value="1"/>
</dbReference>
<reference evidence="4" key="1">
    <citation type="submission" date="2021-03" db="EMBL/GenBank/DDBJ databases">
        <title>Antimicrobial resistance genes in bacteria isolated from Japanese honey, and their potential for conferring macrolide and lincosamide resistance in the American foulbrood pathogen Paenibacillus larvae.</title>
        <authorList>
            <person name="Okamoto M."/>
            <person name="Kumagai M."/>
            <person name="Kanamori H."/>
            <person name="Takamatsu D."/>
        </authorList>
    </citation>
    <scope>NUCLEOTIDE SEQUENCE</scope>
    <source>
        <strain evidence="4">J41TS4</strain>
    </source>
</reference>
<evidence type="ECO:0000313" key="4">
    <source>
        <dbReference type="EMBL" id="GIO45125.1"/>
    </source>
</evidence>
<organism evidence="4 5">
    <name type="scientific">Paenibacillus apis</name>
    <dbReference type="NCBI Taxonomy" id="1792174"/>
    <lineage>
        <taxon>Bacteria</taxon>
        <taxon>Bacillati</taxon>
        <taxon>Bacillota</taxon>
        <taxon>Bacilli</taxon>
        <taxon>Bacillales</taxon>
        <taxon>Paenibacillaceae</taxon>
        <taxon>Paenibacillus</taxon>
    </lineage>
</organism>
<protein>
    <recommendedName>
        <fullName evidence="3">GGDEF domain-containing protein</fullName>
    </recommendedName>
</protein>
<keyword evidence="2" id="KW-0472">Membrane</keyword>
<dbReference type="GO" id="GO:0052621">
    <property type="term" value="F:diguanylate cyclase activity"/>
    <property type="evidence" value="ECO:0007669"/>
    <property type="project" value="TreeGrafter"/>
</dbReference>
<feature type="transmembrane region" description="Helical" evidence="2">
    <location>
        <begin position="6"/>
        <end position="24"/>
    </location>
</feature>
<dbReference type="Gene3D" id="3.30.450.20">
    <property type="entry name" value="PAS domain"/>
    <property type="match status" value="1"/>
</dbReference>
<dbReference type="InterPro" id="IPR013656">
    <property type="entry name" value="PAS_4"/>
</dbReference>
<evidence type="ECO:0000256" key="1">
    <source>
        <dbReference type="SAM" id="Coils"/>
    </source>
</evidence>
<feature type="transmembrane region" description="Helical" evidence="2">
    <location>
        <begin position="36"/>
        <end position="52"/>
    </location>
</feature>
<accession>A0A919YA08</accession>
<evidence type="ECO:0000259" key="3">
    <source>
        <dbReference type="PROSITE" id="PS50887"/>
    </source>
</evidence>
<dbReference type="InterPro" id="IPR031621">
    <property type="entry name" value="HisKA_7TM"/>
</dbReference>
<dbReference type="CDD" id="cd01949">
    <property type="entry name" value="GGDEF"/>
    <property type="match status" value="1"/>
</dbReference>
<feature type="transmembrane region" description="Helical" evidence="2">
    <location>
        <begin position="177"/>
        <end position="196"/>
    </location>
</feature>
<sequence>MSPKGWFDLALFILLFVLFIYVFISVRVTSLHKVYFLFHSLMMLWPFSQFAMNWTENPDLQRLFVTISFVAISLVGGGWFLLTFFLTRTEAQLSQSQTVMILAPAVIAAAGVVLNIGGDFALPVEGDYVHRTYGLWFWVVTVVLLSYFFAALLNLFRAIRSPHTSPEVRKQVKITLWGIYVLTGFACLDSFLNVVLDKWLPIIPGLTSLGIFLSCLFFVYVIKKLNVFDLVSIAQEDIINRIPYGILVLDEQGLIMKVNKALSLTRDLRVGDRFELASFLETVKVTGDVETFLEQYKQKEYQSFRIEIEVESRTERHFILQVSPILDTYQSFFGSLLTFQDVTQERFLVHELNRQNEMLQERNQSLDHIRSALSEANRKLEELVLTDSLTDCYNRRYLTQQLTHEVSTNTRYRIPFSLILFDIDHFKTVNDRYGHVIGDEVLLRTSQVVKQAIRSTDILARYGGEEFMIYLPHTEQQLALQLAERVRLSVELNQVPVELGQALEEVSVTISMGVVAIDVFSEEDPAESPEEYLVQLFSAVDKALYQAKEKGRNRVELGQYVNVAPLI</sequence>
<keyword evidence="2" id="KW-0812">Transmembrane</keyword>
<feature type="coiled-coil region" evidence="1">
    <location>
        <begin position="349"/>
        <end position="386"/>
    </location>
</feature>
<feature type="transmembrane region" description="Helical" evidence="2">
    <location>
        <begin position="64"/>
        <end position="86"/>
    </location>
</feature>
<dbReference type="AlphaFoldDB" id="A0A919YA08"/>
<keyword evidence="2" id="KW-1133">Transmembrane helix</keyword>
<dbReference type="NCBIfam" id="TIGR00254">
    <property type="entry name" value="GGDEF"/>
    <property type="match status" value="1"/>
</dbReference>
<dbReference type="RefSeq" id="WP_301630911.1">
    <property type="nucleotide sequence ID" value="NZ_BORS01000031.1"/>
</dbReference>
<dbReference type="InterPro" id="IPR050469">
    <property type="entry name" value="Diguanylate_Cyclase"/>
</dbReference>
<dbReference type="Proteomes" id="UP000678895">
    <property type="component" value="Unassembled WGS sequence"/>
</dbReference>
<dbReference type="FunFam" id="3.30.70.270:FF:000001">
    <property type="entry name" value="Diguanylate cyclase domain protein"/>
    <property type="match status" value="1"/>
</dbReference>
<feature type="transmembrane region" description="Helical" evidence="2">
    <location>
        <begin position="202"/>
        <end position="222"/>
    </location>
</feature>
<dbReference type="InterPro" id="IPR000160">
    <property type="entry name" value="GGDEF_dom"/>
</dbReference>
<keyword evidence="1" id="KW-0175">Coiled coil</keyword>
<dbReference type="Gene3D" id="3.30.70.270">
    <property type="match status" value="1"/>
</dbReference>
<proteinExistence type="predicted"/>
<feature type="domain" description="GGDEF" evidence="3">
    <location>
        <begin position="414"/>
        <end position="560"/>
    </location>
</feature>
<dbReference type="EMBL" id="BORS01000031">
    <property type="protein sequence ID" value="GIO45125.1"/>
    <property type="molecule type" value="Genomic_DNA"/>
</dbReference>
<comment type="caution">
    <text evidence="4">The sequence shown here is derived from an EMBL/GenBank/DDBJ whole genome shotgun (WGS) entry which is preliminary data.</text>
</comment>
<dbReference type="InterPro" id="IPR029787">
    <property type="entry name" value="Nucleotide_cyclase"/>
</dbReference>
<evidence type="ECO:0000313" key="5">
    <source>
        <dbReference type="Proteomes" id="UP000678895"/>
    </source>
</evidence>
<dbReference type="Pfam" id="PF00990">
    <property type="entry name" value="GGDEF"/>
    <property type="match status" value="1"/>
</dbReference>
<feature type="transmembrane region" description="Helical" evidence="2">
    <location>
        <begin position="98"/>
        <end position="116"/>
    </location>
</feature>
<name>A0A919YA08_9BACL</name>
<dbReference type="PROSITE" id="PS50887">
    <property type="entry name" value="GGDEF"/>
    <property type="match status" value="1"/>
</dbReference>
<keyword evidence="5" id="KW-1185">Reference proteome</keyword>
<evidence type="ECO:0000256" key="2">
    <source>
        <dbReference type="SAM" id="Phobius"/>
    </source>
</evidence>
<dbReference type="InterPro" id="IPR043128">
    <property type="entry name" value="Rev_trsase/Diguanyl_cyclase"/>
</dbReference>
<dbReference type="PANTHER" id="PTHR45138:SF9">
    <property type="entry name" value="DIGUANYLATE CYCLASE DGCM-RELATED"/>
    <property type="match status" value="1"/>
</dbReference>
<dbReference type="SMART" id="SM00267">
    <property type="entry name" value="GGDEF"/>
    <property type="match status" value="1"/>
</dbReference>